<feature type="transmembrane region" description="Helical" evidence="1">
    <location>
        <begin position="7"/>
        <end position="29"/>
    </location>
</feature>
<gene>
    <name evidence="2" type="ORF">MYP_3042</name>
</gene>
<organism evidence="2 3">
    <name type="scientific">Sporocytophaga myxococcoides</name>
    <dbReference type="NCBI Taxonomy" id="153721"/>
    <lineage>
        <taxon>Bacteria</taxon>
        <taxon>Pseudomonadati</taxon>
        <taxon>Bacteroidota</taxon>
        <taxon>Cytophagia</taxon>
        <taxon>Cytophagales</taxon>
        <taxon>Cytophagaceae</taxon>
        <taxon>Sporocytophaga</taxon>
    </lineage>
</organism>
<dbReference type="OrthoDB" id="1272476at2"/>
<dbReference type="RefSeq" id="WP_045464828.1">
    <property type="nucleotide sequence ID" value="NZ_BBLT01000006.1"/>
</dbReference>
<dbReference type="Proteomes" id="UP000030185">
    <property type="component" value="Unassembled WGS sequence"/>
</dbReference>
<dbReference type="STRING" id="153721.MYP_3042"/>
<protein>
    <submittedName>
        <fullName evidence="2">Uncharacterized protein</fullName>
    </submittedName>
</protein>
<evidence type="ECO:0000256" key="1">
    <source>
        <dbReference type="SAM" id="Phobius"/>
    </source>
</evidence>
<accession>A0A098LIC7</accession>
<keyword evidence="1" id="KW-0812">Transmembrane</keyword>
<feature type="transmembrane region" description="Helical" evidence="1">
    <location>
        <begin position="175"/>
        <end position="193"/>
    </location>
</feature>
<keyword evidence="1" id="KW-1133">Transmembrane helix</keyword>
<name>A0A098LIC7_9BACT</name>
<dbReference type="eggNOG" id="ENOG5034C7W">
    <property type="taxonomic scope" value="Bacteria"/>
</dbReference>
<dbReference type="AlphaFoldDB" id="A0A098LIC7"/>
<dbReference type="EMBL" id="BBLT01000006">
    <property type="protein sequence ID" value="GAL85813.1"/>
    <property type="molecule type" value="Genomic_DNA"/>
</dbReference>
<reference evidence="2 3" key="1">
    <citation type="submission" date="2014-09" db="EMBL/GenBank/DDBJ databases">
        <title>Sporocytophaga myxococcoides PG-01 genome sequencing.</title>
        <authorList>
            <person name="Liu L."/>
            <person name="Gao P.J."/>
            <person name="Chen G.J."/>
            <person name="Wang L.S."/>
        </authorList>
    </citation>
    <scope>NUCLEOTIDE SEQUENCE [LARGE SCALE GENOMIC DNA]</scope>
    <source>
        <strain evidence="2 3">PG-01</strain>
    </source>
</reference>
<evidence type="ECO:0000313" key="3">
    <source>
        <dbReference type="Proteomes" id="UP000030185"/>
    </source>
</evidence>
<keyword evidence="1" id="KW-0472">Membrane</keyword>
<sequence length="197" mass="23251">MKPRKIILYKPGIISLILLPIICIGYAYFKGVFIEYRTIPLTYHSAKDPFLKFPERIYEKIIIDNRSEVDKELETINKKIDQICKLNDTINGIQIHFAETAKYESFIKSLNVILRGKYKWFVDKDNIWIFRYPEVEDSTEAFYFICGTVDIEEVQVVEIGWIDQIKSCFASCREYYSFIIVYLFFAVISLINLKSFS</sequence>
<keyword evidence="3" id="KW-1185">Reference proteome</keyword>
<proteinExistence type="predicted"/>
<comment type="caution">
    <text evidence="2">The sequence shown here is derived from an EMBL/GenBank/DDBJ whole genome shotgun (WGS) entry which is preliminary data.</text>
</comment>
<evidence type="ECO:0000313" key="2">
    <source>
        <dbReference type="EMBL" id="GAL85813.1"/>
    </source>
</evidence>